<proteinExistence type="predicted"/>
<name>A9UYS2_MONBE</name>
<dbReference type="GO" id="GO:0003729">
    <property type="term" value="F:mRNA binding"/>
    <property type="evidence" value="ECO:0000318"/>
    <property type="project" value="GO_Central"/>
</dbReference>
<organism evidence="5 6">
    <name type="scientific">Monosiga brevicollis</name>
    <name type="common">Choanoflagellate</name>
    <dbReference type="NCBI Taxonomy" id="81824"/>
    <lineage>
        <taxon>Eukaryota</taxon>
        <taxon>Choanoflagellata</taxon>
        <taxon>Craspedida</taxon>
        <taxon>Salpingoecidae</taxon>
        <taxon>Monosiga</taxon>
    </lineage>
</organism>
<evidence type="ECO:0000313" key="5">
    <source>
        <dbReference type="EMBL" id="EDQ89513.1"/>
    </source>
</evidence>
<gene>
    <name evidence="5" type="ORF">MONBRDRAFT_32320</name>
</gene>
<dbReference type="GeneID" id="5890915"/>
<dbReference type="KEGG" id="mbr:MONBRDRAFT_32320"/>
<keyword evidence="6" id="KW-1185">Reference proteome</keyword>
<feature type="region of interest" description="Disordered" evidence="3">
    <location>
        <begin position="196"/>
        <end position="218"/>
    </location>
</feature>
<dbReference type="InParanoid" id="A9UYS2"/>
<dbReference type="STRING" id="81824.A9UYS2"/>
<keyword evidence="1 2" id="KW-0694">RNA-binding</keyword>
<accession>A9UYS2</accession>
<dbReference type="InterPro" id="IPR034215">
    <property type="entry name" value="RBM42_RRM"/>
</dbReference>
<sequence length="218" mass="24617">MAMPPNNLEAMEARRRAAEAASAVLGHDITQNFVEQQRQEEYQQAHMEAMQRAYEYQQHQQAIVQAAGDYAPVDGNYANGYAQPAQGAAAQPSKPKRPKVKANRVVGAQKWHDSTLDEWDPNDYRIFCGDLGNETSDEVLAKAFKHYPSFQKAKVIKDKASGKTKGYGFVSFKEGRDYLKALKEMQGKYIGNRPVKLSKSTWKQRSVETKSKKKKSKK</sequence>
<evidence type="ECO:0000256" key="3">
    <source>
        <dbReference type="SAM" id="MobiDB-lite"/>
    </source>
</evidence>
<evidence type="ECO:0000313" key="6">
    <source>
        <dbReference type="Proteomes" id="UP000001357"/>
    </source>
</evidence>
<reference evidence="5 6" key="1">
    <citation type="journal article" date="2008" name="Nature">
        <title>The genome of the choanoflagellate Monosiga brevicollis and the origin of metazoans.</title>
        <authorList>
            <consortium name="JGI Sequencing"/>
            <person name="King N."/>
            <person name="Westbrook M.J."/>
            <person name="Young S.L."/>
            <person name="Kuo A."/>
            <person name="Abedin M."/>
            <person name="Chapman J."/>
            <person name="Fairclough S."/>
            <person name="Hellsten U."/>
            <person name="Isogai Y."/>
            <person name="Letunic I."/>
            <person name="Marr M."/>
            <person name="Pincus D."/>
            <person name="Putnam N."/>
            <person name="Rokas A."/>
            <person name="Wright K.J."/>
            <person name="Zuzow R."/>
            <person name="Dirks W."/>
            <person name="Good M."/>
            <person name="Goodstein D."/>
            <person name="Lemons D."/>
            <person name="Li W."/>
            <person name="Lyons J.B."/>
            <person name="Morris A."/>
            <person name="Nichols S."/>
            <person name="Richter D.J."/>
            <person name="Salamov A."/>
            <person name="Bork P."/>
            <person name="Lim W.A."/>
            <person name="Manning G."/>
            <person name="Miller W.T."/>
            <person name="McGinnis W."/>
            <person name="Shapiro H."/>
            <person name="Tjian R."/>
            <person name="Grigoriev I.V."/>
            <person name="Rokhsar D."/>
        </authorList>
    </citation>
    <scope>NUCLEOTIDE SEQUENCE [LARGE SCALE GENOMIC DNA]</scope>
    <source>
        <strain evidence="6">MX1 / ATCC 50154</strain>
    </source>
</reference>
<dbReference type="InterPro" id="IPR050825">
    <property type="entry name" value="RBM42_RBP45_47-like"/>
</dbReference>
<dbReference type="Pfam" id="PF00076">
    <property type="entry name" value="RRM_1"/>
    <property type="match status" value="1"/>
</dbReference>
<dbReference type="GO" id="GO:0017069">
    <property type="term" value="F:snRNA binding"/>
    <property type="evidence" value="ECO:0000318"/>
    <property type="project" value="GO_Central"/>
</dbReference>
<dbReference type="eggNOG" id="KOG0226">
    <property type="taxonomic scope" value="Eukaryota"/>
</dbReference>
<evidence type="ECO:0000259" key="4">
    <source>
        <dbReference type="PROSITE" id="PS50102"/>
    </source>
</evidence>
<dbReference type="InterPro" id="IPR012677">
    <property type="entry name" value="Nucleotide-bd_a/b_plait_sf"/>
</dbReference>
<dbReference type="AlphaFoldDB" id="A9UYS2"/>
<dbReference type="Proteomes" id="UP000001357">
    <property type="component" value="Unassembled WGS sequence"/>
</dbReference>
<dbReference type="EMBL" id="CH991550">
    <property type="protein sequence ID" value="EDQ89513.1"/>
    <property type="molecule type" value="Genomic_DNA"/>
</dbReference>
<feature type="domain" description="RRM" evidence="4">
    <location>
        <begin position="124"/>
        <end position="202"/>
    </location>
</feature>
<dbReference type="SMART" id="SM00360">
    <property type="entry name" value="RRM"/>
    <property type="match status" value="1"/>
</dbReference>
<dbReference type="InterPro" id="IPR000504">
    <property type="entry name" value="RRM_dom"/>
</dbReference>
<dbReference type="PANTHER" id="PTHR47640:SF11">
    <property type="entry name" value="RNA-BINDING PROTEIN 42"/>
    <property type="match status" value="1"/>
</dbReference>
<evidence type="ECO:0000256" key="1">
    <source>
        <dbReference type="ARBA" id="ARBA00022884"/>
    </source>
</evidence>
<dbReference type="RefSeq" id="XP_001745542.1">
    <property type="nucleotide sequence ID" value="XM_001745490.1"/>
</dbReference>
<dbReference type="InterPro" id="IPR035979">
    <property type="entry name" value="RBD_domain_sf"/>
</dbReference>
<protein>
    <recommendedName>
        <fullName evidence="4">RRM domain-containing protein</fullName>
    </recommendedName>
</protein>
<dbReference type="PROSITE" id="PS50102">
    <property type="entry name" value="RRM"/>
    <property type="match status" value="1"/>
</dbReference>
<dbReference type="CDD" id="cd12383">
    <property type="entry name" value="RRM_RBM42"/>
    <property type="match status" value="1"/>
</dbReference>
<dbReference type="Gene3D" id="3.30.70.330">
    <property type="match status" value="1"/>
</dbReference>
<dbReference type="SUPFAM" id="SSF54928">
    <property type="entry name" value="RNA-binding domain, RBD"/>
    <property type="match status" value="1"/>
</dbReference>
<dbReference type="PANTHER" id="PTHR47640">
    <property type="entry name" value="TRNA SELENOCYSTEINE 1-ASSOCIATED PROTEIN 1-RELATED-RELATED"/>
    <property type="match status" value="1"/>
</dbReference>
<evidence type="ECO:0000256" key="2">
    <source>
        <dbReference type="PROSITE-ProRule" id="PRU00176"/>
    </source>
</evidence>
<dbReference type="GO" id="GO:0000398">
    <property type="term" value="P:mRNA splicing, via spliceosome"/>
    <property type="evidence" value="ECO:0000318"/>
    <property type="project" value="GO_Central"/>
</dbReference>